<keyword evidence="4" id="KW-0804">Transcription</keyword>
<evidence type="ECO:0000256" key="4">
    <source>
        <dbReference type="ARBA" id="ARBA00023163"/>
    </source>
</evidence>
<dbReference type="InterPro" id="IPR036390">
    <property type="entry name" value="WH_DNA-bd_sf"/>
</dbReference>
<dbReference type="PROSITE" id="PS50931">
    <property type="entry name" value="HTH_LYSR"/>
    <property type="match status" value="1"/>
</dbReference>
<dbReference type="AlphaFoldDB" id="A0A1T4QI26"/>
<protein>
    <submittedName>
        <fullName evidence="6">HTH-type transcriptional regulator CysB</fullName>
    </submittedName>
</protein>
<dbReference type="InterPro" id="IPR036388">
    <property type="entry name" value="WH-like_DNA-bd_sf"/>
</dbReference>
<dbReference type="CDD" id="cd05466">
    <property type="entry name" value="PBP2_LTTR_substrate"/>
    <property type="match status" value="1"/>
</dbReference>
<dbReference type="FunFam" id="1.10.10.10:FF:000001">
    <property type="entry name" value="LysR family transcriptional regulator"/>
    <property type="match status" value="1"/>
</dbReference>
<evidence type="ECO:0000313" key="7">
    <source>
        <dbReference type="Proteomes" id="UP000191116"/>
    </source>
</evidence>
<keyword evidence="3" id="KW-0238">DNA-binding</keyword>
<evidence type="ECO:0000259" key="5">
    <source>
        <dbReference type="PROSITE" id="PS50931"/>
    </source>
</evidence>
<dbReference type="GO" id="GO:0003700">
    <property type="term" value="F:DNA-binding transcription factor activity"/>
    <property type="evidence" value="ECO:0007669"/>
    <property type="project" value="InterPro"/>
</dbReference>
<dbReference type="PANTHER" id="PTHR30126:SF91">
    <property type="entry name" value="LYSR FAMILY TRANSCRIPTIONAL REGULATOR"/>
    <property type="match status" value="1"/>
</dbReference>
<comment type="similarity">
    <text evidence="1">Belongs to the LysR transcriptional regulatory family.</text>
</comment>
<gene>
    <name evidence="6" type="primary">cysB_2</name>
    <name evidence="6" type="ORF">CZ814_01029</name>
</gene>
<proteinExistence type="inferred from homology"/>
<dbReference type="Pfam" id="PF00126">
    <property type="entry name" value="HTH_1"/>
    <property type="match status" value="1"/>
</dbReference>
<dbReference type="SUPFAM" id="SSF46785">
    <property type="entry name" value="Winged helix' DNA-binding domain"/>
    <property type="match status" value="1"/>
</dbReference>
<evidence type="ECO:0000313" key="6">
    <source>
        <dbReference type="EMBL" id="SKA03287.1"/>
    </source>
</evidence>
<dbReference type="PANTHER" id="PTHR30126">
    <property type="entry name" value="HTH-TYPE TRANSCRIPTIONAL REGULATOR"/>
    <property type="match status" value="1"/>
</dbReference>
<dbReference type="InterPro" id="IPR005119">
    <property type="entry name" value="LysR_subst-bd"/>
</dbReference>
<reference evidence="6 7" key="1">
    <citation type="submission" date="2017-02" db="EMBL/GenBank/DDBJ databases">
        <authorList>
            <person name="Peterson S.W."/>
        </authorList>
    </citation>
    <scope>NUCLEOTIDE SEQUENCE [LARGE SCALE GENOMIC DNA]</scope>
    <source>
        <strain evidence="6 7">CECT 9189</strain>
    </source>
</reference>
<organism evidence="6 7">
    <name type="scientific">Photobacterium toruni</name>
    <dbReference type="NCBI Taxonomy" id="1935446"/>
    <lineage>
        <taxon>Bacteria</taxon>
        <taxon>Pseudomonadati</taxon>
        <taxon>Pseudomonadota</taxon>
        <taxon>Gammaproteobacteria</taxon>
        <taxon>Vibrionales</taxon>
        <taxon>Vibrionaceae</taxon>
        <taxon>Photobacterium</taxon>
    </lineage>
</organism>
<feature type="domain" description="HTH lysR-type" evidence="5">
    <location>
        <begin position="4"/>
        <end position="61"/>
    </location>
</feature>
<dbReference type="EMBL" id="FUWP01000003">
    <property type="protein sequence ID" value="SKA03287.1"/>
    <property type="molecule type" value="Genomic_DNA"/>
</dbReference>
<evidence type="ECO:0000256" key="3">
    <source>
        <dbReference type="ARBA" id="ARBA00023125"/>
    </source>
</evidence>
<dbReference type="Gene3D" id="1.10.10.10">
    <property type="entry name" value="Winged helix-like DNA-binding domain superfamily/Winged helix DNA-binding domain"/>
    <property type="match status" value="1"/>
</dbReference>
<accession>A0A1T4QI26</accession>
<dbReference type="SUPFAM" id="SSF53850">
    <property type="entry name" value="Periplasmic binding protein-like II"/>
    <property type="match status" value="1"/>
</dbReference>
<keyword evidence="2" id="KW-0805">Transcription regulation</keyword>
<sequence>MMDWTLDQLNAFVISVEQGSFSGAARRIGKAQSRISTAISNLEADLGFDLFDRSARLPVLTPAGEQMYEEAKVVLAQCDRLQSRALTLTKGEEVSLTIAMDEATPTTVFEEFFERVSVTFPLLKLTIISGSKDDIASQVNDLTADLGILFFSKTLPNSLEFTPICEFNSSLIVAKNHPLAKISAPTMQQLSQYRQLLICDRMGYYHTDALSANYWHIDSYYSITAFVLRNMGWAFVPDHVFNYSIFKDGVVRLSIENIPTSPWIDMGLVKRRDQGNGPVLRWMYQELKTMFAQHN</sequence>
<dbReference type="Proteomes" id="UP000191116">
    <property type="component" value="Unassembled WGS sequence"/>
</dbReference>
<dbReference type="Gene3D" id="3.40.190.290">
    <property type="match status" value="1"/>
</dbReference>
<dbReference type="GO" id="GO:0000976">
    <property type="term" value="F:transcription cis-regulatory region binding"/>
    <property type="evidence" value="ECO:0007669"/>
    <property type="project" value="TreeGrafter"/>
</dbReference>
<name>A0A1T4QI26_9GAMM</name>
<dbReference type="Pfam" id="PF03466">
    <property type="entry name" value="LysR_substrate"/>
    <property type="match status" value="1"/>
</dbReference>
<dbReference type="InterPro" id="IPR000847">
    <property type="entry name" value="LysR_HTH_N"/>
</dbReference>
<evidence type="ECO:0000256" key="2">
    <source>
        <dbReference type="ARBA" id="ARBA00023015"/>
    </source>
</evidence>
<dbReference type="PRINTS" id="PR00039">
    <property type="entry name" value="HTHLYSR"/>
</dbReference>
<evidence type="ECO:0000256" key="1">
    <source>
        <dbReference type="ARBA" id="ARBA00009437"/>
    </source>
</evidence>